<protein>
    <submittedName>
        <fullName evidence="1">Uncharacterized protein</fullName>
    </submittedName>
</protein>
<evidence type="ECO:0000313" key="2">
    <source>
        <dbReference type="Proteomes" id="UP000006296"/>
    </source>
</evidence>
<name>A0AB33A0W1_ALTME</name>
<evidence type="ECO:0000313" key="1">
    <source>
        <dbReference type="EMBL" id="AFT75213.1"/>
    </source>
</evidence>
<dbReference type="AlphaFoldDB" id="A0AB33A0W1"/>
<reference evidence="2" key="1">
    <citation type="journal article" date="2012" name="Sci. Rep.">
        <title>Genomes of surface isolates of Alteromonas macleodii: the life of a widespread marine opportunistic copiotroph.</title>
        <authorList>
            <person name="Lopez-Perez M."/>
            <person name="Gonzaga A."/>
            <person name="Martin-Cuadrado A.B."/>
            <person name="Onyshchenko O."/>
            <person name="Ghavidel A."/>
            <person name="Ghai R."/>
            <person name="Rodriguez-Valera F."/>
        </authorList>
    </citation>
    <scope>NUCLEOTIDE SEQUENCE [LARGE SCALE GENOMIC DNA]</scope>
    <source>
        <strain evidence="2">English Channel 673</strain>
    </source>
</reference>
<proteinExistence type="predicted"/>
<organism evidence="1 2">
    <name type="scientific">Alteromonas macleodii (strain English Channel 673)</name>
    <dbReference type="NCBI Taxonomy" id="1004788"/>
    <lineage>
        <taxon>Bacteria</taxon>
        <taxon>Pseudomonadati</taxon>
        <taxon>Pseudomonadota</taxon>
        <taxon>Gammaproteobacteria</taxon>
        <taxon>Alteromonadales</taxon>
        <taxon>Alteromonadaceae</taxon>
        <taxon>Alteromonas/Salinimonas group</taxon>
        <taxon>Alteromonas</taxon>
    </lineage>
</organism>
<sequence>MYATTFAGHDHAGVIKSSVDDIGEFAADNVISSPYLLKHILWIVRGVLFHGFKQVLHILR</sequence>
<accession>A0AB33A0W1</accession>
<dbReference type="KEGG" id="amg:AMEC673_12635"/>
<dbReference type="Proteomes" id="UP000006296">
    <property type="component" value="Chromosome"/>
</dbReference>
<gene>
    <name evidence="1" type="ordered locus">AMEC673_12635</name>
</gene>
<dbReference type="EMBL" id="CP003844">
    <property type="protein sequence ID" value="AFT75213.1"/>
    <property type="molecule type" value="Genomic_DNA"/>
</dbReference>